<evidence type="ECO:0000313" key="14">
    <source>
        <dbReference type="RefSeq" id="XP_007422464.1"/>
    </source>
</evidence>
<sequence>MAGSEWDWFQREELIGQISDIRVQNLQVERENVQKRTFTRWINLHLEKCSPPLEVKDLLVDIKDGKILMALLEVLSGQNLLHEYKPSTHRIFRLNNIAKALKFLEDSNVKLVSIDASEIADGNSSMVLGLIWNIILFFQIKELTGNLNRNSSSSSLSSGPSGPDSDTSHPSTPNVERNMSVSVKDQRKAIKALLTWVQRKTRKYGVAIQDFTSSWRSGLAFLAVIKAIDSSLVDMKQALEKSPRENLEDAFCTAQDHLGIPRLLEPEDIMVDSPDEQSIMTYVAQFLEHFPELEGEDFSDLDKEFPIESAYVHIKEIPGEEKQEKVLLLNENGEHISHIVGSQSPSPPIDALALPLHEENQNFHTTSEEPNDSLDDHMDSSTEQPQRPSSLPVTGFQMSPIANNLANNVTQSEGNQLNVSDSVKSDDLPSTVLTYRNDSVEPVDSDEFHSDMQKPSSETKESSESKICSLPWTPHSSKNVPEDLTNEPEYEIPGFVEQETAQKYILQMLNQEISKLPENDESAEQASNIKEIPATNQEIDEHDFKDNSEGSCTSEYFSQPISNTSRNLNIASEEEPMMTPNSSKISIIPHDLFYFPHYDVPISAVLDAFATSTSDTDLSLLENNKICSEILVNCLTENESLSLSTEGDIPKLDLQSSMKDVPKKMDDKSPRKQKRNSHSHTKCSFNKAAVVGKNTSPQKSSNMATTQNDSAHPDVPVIMANQSDTAAEERKLPEERSKRKEKRKNKAIFQGESTQSSKPGFTRLLDKLEEESIDHQGLSRISHSDPNVVFQINTTDSASKESGSTDVQKSTIISEYTSPAIRKRKDLEEEDVPEKEALYNSSSRTDQPELFYFIIFLWVLVYCLLLLPQLVSSPL</sequence>
<evidence type="ECO:0000256" key="11">
    <source>
        <dbReference type="SAM" id="Phobius"/>
    </source>
</evidence>
<evidence type="ECO:0000256" key="8">
    <source>
        <dbReference type="ARBA" id="ARBA00070333"/>
    </source>
</evidence>
<feature type="region of interest" description="Disordered" evidence="10">
    <location>
        <begin position="362"/>
        <end position="397"/>
    </location>
</feature>
<dbReference type="CDD" id="cd21245">
    <property type="entry name" value="CH_CLMN_rpt2"/>
    <property type="match status" value="1"/>
</dbReference>
<evidence type="ECO:0000256" key="10">
    <source>
        <dbReference type="SAM" id="MobiDB-lite"/>
    </source>
</evidence>
<dbReference type="SMART" id="SM00033">
    <property type="entry name" value="CH"/>
    <property type="match status" value="2"/>
</dbReference>
<dbReference type="AlphaFoldDB" id="A0A9F2NPL9"/>
<dbReference type="GO" id="GO:0051015">
    <property type="term" value="F:actin filament binding"/>
    <property type="evidence" value="ECO:0007669"/>
    <property type="project" value="TreeGrafter"/>
</dbReference>
<gene>
    <name evidence="14" type="primary">CLMN</name>
</gene>
<dbReference type="CTD" id="79789"/>
<dbReference type="RefSeq" id="XP_007422464.1">
    <property type="nucleotide sequence ID" value="XM_007422402.2"/>
</dbReference>
<feature type="compositionally biased region" description="Basic residues" evidence="10">
    <location>
        <begin position="671"/>
        <end position="681"/>
    </location>
</feature>
<keyword evidence="6 11" id="KW-0472">Membrane</keyword>
<dbReference type="PROSITE" id="PS00019">
    <property type="entry name" value="ACTININ_1"/>
    <property type="match status" value="1"/>
</dbReference>
<reference evidence="14" key="1">
    <citation type="submission" date="2025-08" db="UniProtKB">
        <authorList>
            <consortium name="RefSeq"/>
        </authorList>
    </citation>
    <scope>IDENTIFICATION</scope>
    <source>
        <tissue evidence="14">Liver</tissue>
    </source>
</reference>
<dbReference type="Pfam" id="PF00307">
    <property type="entry name" value="CH"/>
    <property type="match status" value="2"/>
</dbReference>
<dbReference type="FunFam" id="1.10.418.10:FF:000057">
    <property type="entry name" value="Calmin"/>
    <property type="match status" value="1"/>
</dbReference>
<dbReference type="InterPro" id="IPR047826">
    <property type="entry name" value="CLMN_CH_second"/>
</dbReference>
<dbReference type="GO" id="GO:0005640">
    <property type="term" value="C:nuclear outer membrane"/>
    <property type="evidence" value="ECO:0007669"/>
    <property type="project" value="TreeGrafter"/>
</dbReference>
<feature type="compositionally biased region" description="Basic and acidic residues" evidence="10">
    <location>
        <begin position="446"/>
        <end position="464"/>
    </location>
</feature>
<accession>A0A9F2NPL9</accession>
<feature type="region of interest" description="Disordered" evidence="10">
    <location>
        <begin position="436"/>
        <end position="483"/>
    </location>
</feature>
<dbReference type="Proteomes" id="UP000695026">
    <property type="component" value="Unplaced"/>
</dbReference>
<organism evidence="13 14">
    <name type="scientific">Python bivittatus</name>
    <name type="common">Burmese python</name>
    <name type="synonym">Python molurus bivittatus</name>
    <dbReference type="NCBI Taxonomy" id="176946"/>
    <lineage>
        <taxon>Eukaryota</taxon>
        <taxon>Metazoa</taxon>
        <taxon>Chordata</taxon>
        <taxon>Craniata</taxon>
        <taxon>Vertebrata</taxon>
        <taxon>Euteleostomi</taxon>
        <taxon>Lepidosauria</taxon>
        <taxon>Squamata</taxon>
        <taxon>Bifurcata</taxon>
        <taxon>Unidentata</taxon>
        <taxon>Episquamata</taxon>
        <taxon>Toxicofera</taxon>
        <taxon>Serpentes</taxon>
        <taxon>Henophidia</taxon>
        <taxon>Pythonidae</taxon>
        <taxon>Python</taxon>
    </lineage>
</organism>
<proteinExistence type="predicted"/>
<feature type="domain" description="Calponin-homology (CH)" evidence="12">
    <location>
        <begin position="32"/>
        <end position="139"/>
    </location>
</feature>
<comment type="subcellular location">
    <subcellularLocation>
        <location evidence="1">Membrane</location>
        <topology evidence="1">Single-pass type IV membrane protein</topology>
    </subcellularLocation>
</comment>
<evidence type="ECO:0000256" key="7">
    <source>
        <dbReference type="ARBA" id="ARBA00023203"/>
    </source>
</evidence>
<dbReference type="PROSITE" id="PS00020">
    <property type="entry name" value="ACTININ_2"/>
    <property type="match status" value="1"/>
</dbReference>
<feature type="compositionally biased region" description="Basic and acidic residues" evidence="10">
    <location>
        <begin position="727"/>
        <end position="738"/>
    </location>
</feature>
<feature type="region of interest" description="Disordered" evidence="10">
    <location>
        <begin position="652"/>
        <end position="759"/>
    </location>
</feature>
<dbReference type="OMA" id="THEITIF"/>
<dbReference type="PANTHER" id="PTHR47535:SF7">
    <property type="entry name" value="CALMIN"/>
    <property type="match status" value="1"/>
</dbReference>
<dbReference type="OrthoDB" id="10017054at2759"/>
<feature type="region of interest" description="Disordered" evidence="10">
    <location>
        <begin position="539"/>
        <end position="558"/>
    </location>
</feature>
<dbReference type="PROSITE" id="PS50021">
    <property type="entry name" value="CH"/>
    <property type="match status" value="2"/>
</dbReference>
<evidence type="ECO:0000256" key="6">
    <source>
        <dbReference type="ARBA" id="ARBA00023136"/>
    </source>
</evidence>
<name>A0A9F2NPL9_PYTBI</name>
<dbReference type="Gene3D" id="1.10.418.10">
    <property type="entry name" value="Calponin-like domain"/>
    <property type="match status" value="2"/>
</dbReference>
<dbReference type="InterPro" id="IPR001589">
    <property type="entry name" value="Actinin_actin-bd_CS"/>
</dbReference>
<dbReference type="GeneID" id="112540021"/>
<evidence type="ECO:0000259" key="12">
    <source>
        <dbReference type="PROSITE" id="PS50021"/>
    </source>
</evidence>
<feature type="domain" description="Calponin-homology (CH)" evidence="12">
    <location>
        <begin position="187"/>
        <end position="291"/>
    </location>
</feature>
<dbReference type="InterPro" id="IPR052403">
    <property type="entry name" value="LINC-complex_assoc"/>
</dbReference>
<evidence type="ECO:0000256" key="4">
    <source>
        <dbReference type="ARBA" id="ARBA00022737"/>
    </source>
</evidence>
<keyword evidence="2" id="KW-0597">Phosphoprotein</keyword>
<feature type="compositionally biased region" description="Polar residues" evidence="10">
    <location>
        <begin position="173"/>
        <end position="183"/>
    </location>
</feature>
<dbReference type="GO" id="GO:0005737">
    <property type="term" value="C:cytoplasm"/>
    <property type="evidence" value="ECO:0007669"/>
    <property type="project" value="TreeGrafter"/>
</dbReference>
<dbReference type="InterPro" id="IPR001715">
    <property type="entry name" value="CH_dom"/>
</dbReference>
<feature type="transmembrane region" description="Helical" evidence="11">
    <location>
        <begin position="850"/>
        <end position="871"/>
    </location>
</feature>
<feature type="region of interest" description="Disordered" evidence="10">
    <location>
        <begin position="149"/>
        <end position="183"/>
    </location>
</feature>
<dbReference type="GO" id="GO:0007097">
    <property type="term" value="P:nuclear migration"/>
    <property type="evidence" value="ECO:0007669"/>
    <property type="project" value="TreeGrafter"/>
</dbReference>
<dbReference type="FunFam" id="1.10.418.10:FF:000063">
    <property type="entry name" value="Calmin"/>
    <property type="match status" value="1"/>
</dbReference>
<evidence type="ECO:0000256" key="9">
    <source>
        <dbReference type="ARBA" id="ARBA00082870"/>
    </source>
</evidence>
<keyword evidence="4" id="KW-0677">Repeat</keyword>
<dbReference type="SUPFAM" id="SSF47576">
    <property type="entry name" value="Calponin-homology domain, CH-domain"/>
    <property type="match status" value="1"/>
</dbReference>
<keyword evidence="3 11" id="KW-0812">Transmembrane</keyword>
<protein>
    <recommendedName>
        <fullName evidence="8">Calmin</fullName>
    </recommendedName>
    <alternativeName>
        <fullName evidence="9">Calponin-like transmembrane domain protein</fullName>
    </alternativeName>
</protein>
<dbReference type="InterPro" id="IPR036872">
    <property type="entry name" value="CH_dom_sf"/>
</dbReference>
<evidence type="ECO:0000313" key="13">
    <source>
        <dbReference type="Proteomes" id="UP000695026"/>
    </source>
</evidence>
<dbReference type="GO" id="GO:0034993">
    <property type="term" value="C:meiotic nuclear membrane microtubule tethering complex"/>
    <property type="evidence" value="ECO:0007669"/>
    <property type="project" value="TreeGrafter"/>
</dbReference>
<evidence type="ECO:0000256" key="2">
    <source>
        <dbReference type="ARBA" id="ARBA00022553"/>
    </source>
</evidence>
<feature type="compositionally biased region" description="Basic and acidic residues" evidence="10">
    <location>
        <begin position="660"/>
        <end position="670"/>
    </location>
</feature>
<evidence type="ECO:0000256" key="3">
    <source>
        <dbReference type="ARBA" id="ARBA00022692"/>
    </source>
</evidence>
<keyword evidence="5 11" id="KW-1133">Transmembrane helix</keyword>
<feature type="compositionally biased region" description="Polar residues" evidence="10">
    <location>
        <begin position="693"/>
        <end position="710"/>
    </location>
</feature>
<keyword evidence="7" id="KW-0009">Actin-binding</keyword>
<feature type="compositionally biased region" description="Polar residues" evidence="10">
    <location>
        <begin position="381"/>
        <end position="397"/>
    </location>
</feature>
<dbReference type="PANTHER" id="PTHR47535">
    <property type="entry name" value="MUSCLE-SPECIFIC PROTEIN 300 KDA, ISOFORM G"/>
    <property type="match status" value="1"/>
</dbReference>
<keyword evidence="13" id="KW-1185">Reference proteome</keyword>
<feature type="compositionally biased region" description="Polar residues" evidence="10">
    <location>
        <begin position="549"/>
        <end position="558"/>
    </location>
</feature>
<dbReference type="KEGG" id="pbi:112540021"/>
<evidence type="ECO:0000256" key="1">
    <source>
        <dbReference type="ARBA" id="ARBA00004211"/>
    </source>
</evidence>
<feature type="compositionally biased region" description="Low complexity" evidence="10">
    <location>
        <begin position="149"/>
        <end position="172"/>
    </location>
</feature>
<evidence type="ECO:0000256" key="5">
    <source>
        <dbReference type="ARBA" id="ARBA00022989"/>
    </source>
</evidence>